<name>A0ABZ2YZP4_9BACT</name>
<dbReference type="Gene3D" id="3.10.450.360">
    <property type="match status" value="1"/>
</dbReference>
<feature type="domain" description="Putative beta-lactamase-inhibitor-like PepSY-like" evidence="2">
    <location>
        <begin position="24"/>
        <end position="75"/>
    </location>
</feature>
<protein>
    <submittedName>
        <fullName evidence="3">PepSY-like domain-containing protein</fullName>
    </submittedName>
</protein>
<evidence type="ECO:0000313" key="3">
    <source>
        <dbReference type="EMBL" id="WZN45471.1"/>
    </source>
</evidence>
<feature type="domain" description="Putative beta-lactamase-inhibitor-like PepSY-like" evidence="2">
    <location>
        <begin position="78"/>
        <end position="140"/>
    </location>
</feature>
<dbReference type="Proteomes" id="UP001449657">
    <property type="component" value="Chromosome"/>
</dbReference>
<evidence type="ECO:0000313" key="4">
    <source>
        <dbReference type="Proteomes" id="UP001449657"/>
    </source>
</evidence>
<evidence type="ECO:0000256" key="1">
    <source>
        <dbReference type="SAM" id="SignalP"/>
    </source>
</evidence>
<dbReference type="InterPro" id="IPR021533">
    <property type="entry name" value="PepSY-like"/>
</dbReference>
<feature type="chain" id="PRO_5047393123" evidence="1">
    <location>
        <begin position="19"/>
        <end position="146"/>
    </location>
</feature>
<reference evidence="3 4" key="1">
    <citation type="submission" date="2024-03" db="EMBL/GenBank/DDBJ databases">
        <title>Chitinophaga caseinilytica sp. nov., a casein hydrolysing bacterium isolated from forest soil.</title>
        <authorList>
            <person name="Lee D.S."/>
            <person name="Han D.M."/>
            <person name="Baek J.H."/>
            <person name="Choi D.G."/>
            <person name="Jeon J.H."/>
            <person name="Jeon C.O."/>
        </authorList>
    </citation>
    <scope>NUCLEOTIDE SEQUENCE [LARGE SCALE GENOMIC DNA]</scope>
    <source>
        <strain evidence="3 4">KACC 19118</strain>
    </source>
</reference>
<dbReference type="RefSeq" id="WP_341840223.1">
    <property type="nucleotide sequence ID" value="NZ_CP149792.1"/>
</dbReference>
<feature type="signal peptide" evidence="1">
    <location>
        <begin position="1"/>
        <end position="18"/>
    </location>
</feature>
<keyword evidence="1" id="KW-0732">Signal</keyword>
<sequence>MKSLLLMLVLCISGSAFAQDVRVQQSIPPVVEKNFKKKFPAAKDVEWHRQGDRVQADFDVNRVDHKALYEANGKLLAWKYDVRSGALPAPVTRAIRTQYKGFKVDDAEMITRGKEIFYQVELDGKPDDLKVVFDKEGKVIENADWW</sequence>
<accession>A0ABZ2YZP4</accession>
<keyword evidence="4" id="KW-1185">Reference proteome</keyword>
<dbReference type="SUPFAM" id="SSF160574">
    <property type="entry name" value="BT0923-like"/>
    <property type="match status" value="1"/>
</dbReference>
<evidence type="ECO:0000259" key="2">
    <source>
        <dbReference type="Pfam" id="PF11396"/>
    </source>
</evidence>
<proteinExistence type="predicted"/>
<dbReference type="EMBL" id="CP150096">
    <property type="protein sequence ID" value="WZN45471.1"/>
    <property type="molecule type" value="Genomic_DNA"/>
</dbReference>
<gene>
    <name evidence="3" type="ORF">WJU22_21460</name>
</gene>
<dbReference type="Pfam" id="PF11396">
    <property type="entry name" value="PepSY_like"/>
    <property type="match status" value="2"/>
</dbReference>
<organism evidence="3 4">
    <name type="scientific">Chitinophaga caseinilytica</name>
    <dbReference type="NCBI Taxonomy" id="2267521"/>
    <lineage>
        <taxon>Bacteria</taxon>
        <taxon>Pseudomonadati</taxon>
        <taxon>Bacteroidota</taxon>
        <taxon>Chitinophagia</taxon>
        <taxon>Chitinophagales</taxon>
        <taxon>Chitinophagaceae</taxon>
        <taxon>Chitinophaga</taxon>
    </lineage>
</organism>